<accession>A0ACD4UHT4</accession>
<keyword evidence="2" id="KW-1185">Reference proteome</keyword>
<organism evidence="1 2">
    <name type="scientific">Microbacterium phage Nicole72</name>
    <dbReference type="NCBI Taxonomy" id="3062838"/>
    <lineage>
        <taxon>Viruses</taxon>
        <taxon>Duplodnaviria</taxon>
        <taxon>Heunggongvirae</taxon>
        <taxon>Uroviricota</taxon>
        <taxon>Caudoviricetes</taxon>
        <taxon>Hodgkinviridae</taxon>
        <taxon>Meganvirus</taxon>
        <taxon>Meganvirus nichole72</taxon>
    </lineage>
</organism>
<gene>
    <name evidence="1" type="primary">37</name>
    <name evidence="1" type="ORF">SEA_NICOLE72_37</name>
</gene>
<dbReference type="Proteomes" id="UP001654554">
    <property type="component" value="Segment"/>
</dbReference>
<sequence length="51" mass="5657">MSNENSIGEVVAPVPEVPEDEREPVKTWELRRDVETYPGAEPVETFAKGDG</sequence>
<evidence type="ECO:0000313" key="1">
    <source>
        <dbReference type="EMBL" id="WKW87074.1"/>
    </source>
</evidence>
<reference evidence="1" key="1">
    <citation type="submission" date="2023-06" db="EMBL/GenBank/DDBJ databases">
        <authorList>
            <person name="Byrum C.A."/>
            <person name="Fullante V.A."/>
            <person name="Ghosh G."/>
            <person name="Ivey A.L."/>
            <person name="Joby C.P."/>
            <person name="Johnson E."/>
            <person name="Kamil H.A."/>
            <person name="Martinez L."/>
            <person name="Tutelo G.A."/>
            <person name="Wilson D."/>
            <person name="Ziegler A.J."/>
            <person name="Garlena R.A."/>
            <person name="Russell D.A."/>
            <person name="Jacobs-Sera D."/>
            <person name="Hatfull G.F."/>
        </authorList>
    </citation>
    <scope>NUCLEOTIDE SEQUENCE</scope>
</reference>
<proteinExistence type="predicted"/>
<dbReference type="EMBL" id="OR159674">
    <property type="protein sequence ID" value="WKW87074.1"/>
    <property type="molecule type" value="Genomic_DNA"/>
</dbReference>
<evidence type="ECO:0000313" key="2">
    <source>
        <dbReference type="Proteomes" id="UP001654554"/>
    </source>
</evidence>
<name>A0ACD4UHT4_9CAUD</name>
<protein>
    <submittedName>
        <fullName evidence="1">Uncharacterized protein</fullName>
    </submittedName>
</protein>